<organism evidence="2">
    <name type="scientific">gut metagenome</name>
    <dbReference type="NCBI Taxonomy" id="749906"/>
    <lineage>
        <taxon>unclassified sequences</taxon>
        <taxon>metagenomes</taxon>
        <taxon>organismal metagenomes</taxon>
    </lineage>
</organism>
<accession>J9G793</accession>
<gene>
    <name evidence="2" type="ORF">EVA_14256</name>
</gene>
<dbReference type="InterPro" id="IPR025682">
    <property type="entry name" value="CpXC_dom"/>
</dbReference>
<feature type="domain" description="CpXC" evidence="1">
    <location>
        <begin position="1"/>
        <end position="94"/>
    </location>
</feature>
<evidence type="ECO:0000259" key="1">
    <source>
        <dbReference type="Pfam" id="PF14353"/>
    </source>
</evidence>
<protein>
    <recommendedName>
        <fullName evidence="1">CpXC domain-containing protein</fullName>
    </recommendedName>
</protein>
<feature type="non-terminal residue" evidence="2">
    <location>
        <position position="1"/>
    </location>
</feature>
<name>J9G793_9ZZZZ</name>
<dbReference type="Pfam" id="PF14353">
    <property type="entry name" value="CpXC"/>
    <property type="match status" value="1"/>
</dbReference>
<dbReference type="EMBL" id="AMCI01004660">
    <property type="protein sequence ID" value="EJW97637.1"/>
    <property type="molecule type" value="Genomic_DNA"/>
</dbReference>
<evidence type="ECO:0000313" key="2">
    <source>
        <dbReference type="EMBL" id="EJW97637.1"/>
    </source>
</evidence>
<dbReference type="AlphaFoldDB" id="J9G793"/>
<comment type="caution">
    <text evidence="2">The sequence shown here is derived from an EMBL/GenBank/DDBJ whole genome shotgun (WGS) entry which is preliminary data.</text>
</comment>
<proteinExistence type="predicted"/>
<sequence>GAKFLAPFPVLVHVPAMHAMVQFAPLADGESLADREAAMMGGLAEQHALFARFMPELSEKMDMPLRLTVSPVELFEKVSALDAGLDDRVLEIMKALMLRELENDPDWADVRSFLFSRVNEEEALLALDGSHRVVARFPFDRAMFDDIAGQLTFADNRRVRIDAAWAEQVLRTNEAAH</sequence>
<reference evidence="2" key="1">
    <citation type="journal article" date="2012" name="PLoS ONE">
        <title>Gene sets for utilization of primary and secondary nutrition supplies in the distal gut of endangered iberian lynx.</title>
        <authorList>
            <person name="Alcaide M."/>
            <person name="Messina E."/>
            <person name="Richter M."/>
            <person name="Bargiela R."/>
            <person name="Peplies J."/>
            <person name="Huws S.A."/>
            <person name="Newbold C.J."/>
            <person name="Golyshin P.N."/>
            <person name="Simon M.A."/>
            <person name="Lopez G."/>
            <person name="Yakimov M.M."/>
            <person name="Ferrer M."/>
        </authorList>
    </citation>
    <scope>NUCLEOTIDE SEQUENCE</scope>
</reference>